<dbReference type="PROSITE" id="PS50865">
    <property type="entry name" value="ZF_MYND_2"/>
    <property type="match status" value="1"/>
</dbReference>
<evidence type="ECO:0000259" key="12">
    <source>
        <dbReference type="PROSITE" id="PS50235"/>
    </source>
</evidence>
<keyword evidence="8" id="KW-0378">Hydrolase</keyword>
<keyword evidence="10" id="KW-0862">Zinc</keyword>
<evidence type="ECO:0000256" key="9">
    <source>
        <dbReference type="ARBA" id="ARBA00022807"/>
    </source>
</evidence>
<dbReference type="Proteomes" id="UP000689195">
    <property type="component" value="Unassembled WGS sequence"/>
</dbReference>
<evidence type="ECO:0000256" key="10">
    <source>
        <dbReference type="ARBA" id="ARBA00022833"/>
    </source>
</evidence>
<evidence type="ECO:0000259" key="14">
    <source>
        <dbReference type="PROSITE" id="PS51283"/>
    </source>
</evidence>
<feature type="domain" description="MYND-type" evidence="13">
    <location>
        <begin position="304"/>
        <end position="341"/>
    </location>
</feature>
<evidence type="ECO:0000256" key="6">
    <source>
        <dbReference type="ARBA" id="ARBA00022771"/>
    </source>
</evidence>
<protein>
    <recommendedName>
        <fullName evidence="3">ubiquitinyl hydrolase 1</fullName>
        <ecNumber evidence="3">3.4.19.12</ecNumber>
    </recommendedName>
</protein>
<dbReference type="InterPro" id="IPR001394">
    <property type="entry name" value="Peptidase_C19_UCH"/>
</dbReference>
<dbReference type="PANTHER" id="PTHR21646">
    <property type="entry name" value="UBIQUITIN CARBOXYL-TERMINAL HYDROLASE"/>
    <property type="match status" value="1"/>
</dbReference>
<feature type="domain" description="USP" evidence="12">
    <location>
        <begin position="365"/>
        <end position="975"/>
    </location>
</feature>
<comment type="caution">
    <text evidence="15">The sequence shown here is derived from an EMBL/GenBank/DDBJ whole genome shotgun (WGS) entry which is preliminary data.</text>
</comment>
<evidence type="ECO:0000313" key="16">
    <source>
        <dbReference type="Proteomes" id="UP000689195"/>
    </source>
</evidence>
<dbReference type="PANTHER" id="PTHR21646:SF24">
    <property type="entry name" value="UBIQUITIN CARBOXYL-TERMINAL HYDROLASE"/>
    <property type="match status" value="1"/>
</dbReference>
<dbReference type="InterPro" id="IPR050185">
    <property type="entry name" value="Ub_carboxyl-term_hydrolase"/>
</dbReference>
<dbReference type="InterPro" id="IPR006615">
    <property type="entry name" value="Pept_C19_DUSP"/>
</dbReference>
<comment type="similarity">
    <text evidence="2">Belongs to the peptidase C19 family.</text>
</comment>
<evidence type="ECO:0000256" key="3">
    <source>
        <dbReference type="ARBA" id="ARBA00012759"/>
    </source>
</evidence>
<evidence type="ECO:0000256" key="5">
    <source>
        <dbReference type="ARBA" id="ARBA00022723"/>
    </source>
</evidence>
<dbReference type="OrthoDB" id="292964at2759"/>
<dbReference type="InterPro" id="IPR028889">
    <property type="entry name" value="USP"/>
</dbReference>
<dbReference type="GO" id="GO:0016579">
    <property type="term" value="P:protein deubiquitination"/>
    <property type="evidence" value="ECO:0007669"/>
    <property type="project" value="InterPro"/>
</dbReference>
<reference evidence="15" key="1">
    <citation type="submission" date="2021-01" db="EMBL/GenBank/DDBJ databases">
        <authorList>
            <consortium name="Genoscope - CEA"/>
            <person name="William W."/>
        </authorList>
    </citation>
    <scope>NUCLEOTIDE SEQUENCE</scope>
</reference>
<feature type="domain" description="DUSP" evidence="14">
    <location>
        <begin position="17"/>
        <end position="144"/>
    </location>
</feature>
<dbReference type="PROSITE" id="PS01360">
    <property type="entry name" value="ZF_MYND_1"/>
    <property type="match status" value="1"/>
</dbReference>
<gene>
    <name evidence="15" type="ORF">PPENT_87.1.T0330184</name>
</gene>
<keyword evidence="6 11" id="KW-0863">Zinc-finger</keyword>
<evidence type="ECO:0000256" key="11">
    <source>
        <dbReference type="PROSITE-ProRule" id="PRU00134"/>
    </source>
</evidence>
<keyword evidence="5" id="KW-0479">Metal-binding</keyword>
<dbReference type="Pfam" id="PF00443">
    <property type="entry name" value="UCH"/>
    <property type="match status" value="1"/>
</dbReference>
<evidence type="ECO:0000256" key="4">
    <source>
        <dbReference type="ARBA" id="ARBA00022670"/>
    </source>
</evidence>
<dbReference type="PROSITE" id="PS51283">
    <property type="entry name" value="DUSP"/>
    <property type="match status" value="1"/>
</dbReference>
<evidence type="ECO:0000256" key="1">
    <source>
        <dbReference type="ARBA" id="ARBA00000707"/>
    </source>
</evidence>
<keyword evidence="16" id="KW-1185">Reference proteome</keyword>
<keyword evidence="9" id="KW-0788">Thiol protease</keyword>
<evidence type="ECO:0000259" key="13">
    <source>
        <dbReference type="PROSITE" id="PS50865"/>
    </source>
</evidence>
<name>A0A8S1U7W1_9CILI</name>
<dbReference type="Pfam" id="PF06337">
    <property type="entry name" value="DUSP"/>
    <property type="match status" value="1"/>
</dbReference>
<evidence type="ECO:0000256" key="2">
    <source>
        <dbReference type="ARBA" id="ARBA00009085"/>
    </source>
</evidence>
<dbReference type="AlphaFoldDB" id="A0A8S1U7W1"/>
<dbReference type="InterPro" id="IPR018200">
    <property type="entry name" value="USP_CS"/>
</dbReference>
<dbReference type="InterPro" id="IPR002893">
    <property type="entry name" value="Znf_MYND"/>
</dbReference>
<proteinExistence type="inferred from homology"/>
<dbReference type="EC" id="3.4.19.12" evidence="3"/>
<sequence length="999" mass="117855">MSDDKLDCIKVSQQVADKLKRQVLDFKKMMDSFQKRFQSDQSNQYYIMCLKWLNQWKEYVSYEELLANKNPSKYFGKLNMEHININLEDKVQRCFKYSPIKDHPWNTFMKENLQENIDYIIVDKEIWQFFTTYYHGTPIIRWSNGQGTDKTVAVNLLKFKSALLYPTVIKQIAMDTFQKQSFDHEYLQVDRSMKLKDYYILLQKTITTFTGNFAKDNNIRIWRYQSDQKDVFKAFFTEIQKQVGVLENNDEMSFDFQGDYVHYSIYETIEDVGILDNHLIIIEFKDEYKPWCIRNKAVQIEGKCENCQVVKVLNHPCVCRKVTYCSQECKSKDYNFHSMRCEKFGSDDDTIRDLSQQPNSIAGLAGLSNLGNTCFMNSGTQCISNTMPLTEYFLSNQYFDEINMDNPIGTKGQLVKRVGSLLKKLWYGEKSVVTPTNYKKAVGQFQPMFKGYHQHDSSELITFVLDGIHEDLNRVKKKPYVETKDSDGRTDFVVAKESWINHLARNQSIVVDLMYGQYKSTLKCPKCERFSITFDPYLMVQLGIPSQKKRTMSFKFFDSFFNSTSKIIPFDKNKNISLKEYYQVLGQELNVKPQNLFAYFANQYTSFEILRENRSIIDIRKSAKRSQLCFRVLQDGEVQIQNKFFVQFSNKYQEFQKMQYFQNGFFIFDGSITRKQLHLNIFYYLNQFFKDYQNLNYEKDILNKYYSLFYRSNSNYWNPCSYCQSKNCNDCEVKFDDETLEETKNKVATSDSQSNFEIIILWKESPFKSVNLSDIFNHYHKLNKIEIEESTQSRSPFQNHGHSNQHSASVTLADCLQFSQQPEQLNSENTWYCKVCQEHVQAFKSMQIYKAPQILIFTLKRFKASNRMFKSKLETFVDFPINGLDMTDYLINSKTPQEYENETEDDNGENNKQRVLYDLYAVSNHFGGLGGGHYTAFAKNKFTKKWYNFDDSHVSETSESQVITKAAYVLCYQLRTDESMNMQGQQTQTIQQINEQYNK</sequence>
<evidence type="ECO:0000256" key="8">
    <source>
        <dbReference type="ARBA" id="ARBA00022801"/>
    </source>
</evidence>
<dbReference type="PROSITE" id="PS00973">
    <property type="entry name" value="USP_2"/>
    <property type="match status" value="1"/>
</dbReference>
<dbReference type="GO" id="GO:0004843">
    <property type="term" value="F:cysteine-type deubiquitinase activity"/>
    <property type="evidence" value="ECO:0007669"/>
    <property type="project" value="UniProtKB-EC"/>
</dbReference>
<keyword evidence="4" id="KW-0645">Protease</keyword>
<organism evidence="15 16">
    <name type="scientific">Paramecium pentaurelia</name>
    <dbReference type="NCBI Taxonomy" id="43138"/>
    <lineage>
        <taxon>Eukaryota</taxon>
        <taxon>Sar</taxon>
        <taxon>Alveolata</taxon>
        <taxon>Ciliophora</taxon>
        <taxon>Intramacronucleata</taxon>
        <taxon>Oligohymenophorea</taxon>
        <taxon>Peniculida</taxon>
        <taxon>Parameciidae</taxon>
        <taxon>Paramecium</taxon>
    </lineage>
</organism>
<dbReference type="GO" id="GO:0008270">
    <property type="term" value="F:zinc ion binding"/>
    <property type="evidence" value="ECO:0007669"/>
    <property type="project" value="UniProtKB-KW"/>
</dbReference>
<comment type="catalytic activity">
    <reaction evidence="1">
        <text>Thiol-dependent hydrolysis of ester, thioester, amide, peptide and isopeptide bonds formed by the C-terminal Gly of ubiquitin (a 76-residue protein attached to proteins as an intracellular targeting signal).</text>
        <dbReference type="EC" id="3.4.19.12"/>
    </reaction>
</comment>
<dbReference type="GO" id="GO:0006508">
    <property type="term" value="P:proteolysis"/>
    <property type="evidence" value="ECO:0007669"/>
    <property type="project" value="UniProtKB-KW"/>
</dbReference>
<keyword evidence="7" id="KW-0833">Ubl conjugation pathway</keyword>
<evidence type="ECO:0000256" key="7">
    <source>
        <dbReference type="ARBA" id="ARBA00022786"/>
    </source>
</evidence>
<accession>A0A8S1U7W1</accession>
<dbReference type="PROSITE" id="PS50235">
    <property type="entry name" value="USP_3"/>
    <property type="match status" value="1"/>
</dbReference>
<evidence type="ECO:0000313" key="15">
    <source>
        <dbReference type="EMBL" id="CAD8159509.1"/>
    </source>
</evidence>
<dbReference type="EMBL" id="CAJJDO010000033">
    <property type="protein sequence ID" value="CAD8159509.1"/>
    <property type="molecule type" value="Genomic_DNA"/>
</dbReference>